<evidence type="ECO:0000259" key="4">
    <source>
        <dbReference type="Pfam" id="PF10145"/>
    </source>
</evidence>
<evidence type="ECO:0000256" key="2">
    <source>
        <dbReference type="SAM" id="Coils"/>
    </source>
</evidence>
<keyword evidence="3" id="KW-1133">Transmembrane helix</keyword>
<evidence type="ECO:0000256" key="3">
    <source>
        <dbReference type="SAM" id="Phobius"/>
    </source>
</evidence>
<gene>
    <name evidence="5" type="ORF">D8779_09135</name>
</gene>
<keyword evidence="3" id="KW-0472">Membrane</keyword>
<dbReference type="InterPro" id="IPR010090">
    <property type="entry name" value="Phage_tape_meas"/>
</dbReference>
<keyword evidence="3" id="KW-0812">Transmembrane</keyword>
<feature type="domain" description="Phage tail tape measure protein" evidence="4">
    <location>
        <begin position="239"/>
        <end position="438"/>
    </location>
</feature>
<sequence>MARDLLLRVGLQTLDRASRPLRAIANGTIGLGRALKDTRADLKGLQSQQRDVSSFRMLKGEAEKTGSALQASRDKVRQLSQAMANTATPTKQLNNEFKRAVREATHLKQKHSEQQRELQGLRGKLSAAGISTRNLGQHERELRSKISATTQALTQQENRLKRVTAQQQRLGRAKQQYEKTQGLAGSMAGTGAAGLATGSGILYAGAQMMAPGLEFDASMSKVQALTRLQKDDPQLQALRDQARQLGASTQFTAGQAADAQGFLGMAGFDPKAIQDAMPGMLDLAKAGDSDLAETADIASNILTGFNLKASETGRLGDVLVGAFTRSNTNLQMLGETMKYAGPVAASVGQDIETVAAMAGKLGDAGIQGSMGGTALRAILGRLSAPPKAAADALDTLGISAKDADGNLRDMPTVLQEIYEKTKNLGDADRAGLLKAIAGEEAVAGMQVLVKQAGTGALQEFIGTLRKTEGEASTTSKVMADNLRGDLSALGSAWEDLGIQMQDQQNGPMREVAQSLTGIIGGVKGWIAENPKLTANIIKTAAGVGILMAGMGGLTLAMASILGPFAIVRYGMTLFGIKGAGLAGTLFNLGKTALPLVGKGILFIGRALMMNPIGLAITAIAAGAYLIYRNWDKIGPYFLGLWAEIKQGFSGGLGGIAATILNFSPLGLFYRAFAGVMNYFGADMPARFTEFGGMLITGLVNGITSSLGRVNDAISGAGESTIGWFKEKLGIHSPSRVFAELGDFTMQGLAQGLTGGEAGPLQALTGIGKKLTQAGALALSASVGSGAIAMDNRPPLSASSGSQAVASAAPNVIINVHPSAGMDEQALARLVAIEVAKIQQRSQVRARSTLSDQD</sequence>
<evidence type="ECO:0000313" key="6">
    <source>
        <dbReference type="Proteomes" id="UP000307541"/>
    </source>
</evidence>
<name>A0A4T2A6C1_9PSED</name>
<evidence type="ECO:0000313" key="5">
    <source>
        <dbReference type="EMBL" id="TIH10821.1"/>
    </source>
</evidence>
<reference evidence="5 6" key="1">
    <citation type="submission" date="2018-10" db="EMBL/GenBank/DDBJ databases">
        <title>Pseudomonas leptonychotis sp. nov., isolated from Weddell seals in Antarctica.</title>
        <authorList>
            <person name="Novakova D."/>
            <person name="Svec P."/>
            <person name="Kralova S."/>
            <person name="Kristofova L."/>
            <person name="Zeman M."/>
            <person name="Pantucek R."/>
            <person name="Maslanova I."/>
            <person name="Sedlacek I."/>
        </authorList>
    </citation>
    <scope>NUCLEOTIDE SEQUENCE [LARGE SCALE GENOMIC DNA]</scope>
    <source>
        <strain evidence="5 6">CCM 8849</strain>
    </source>
</reference>
<keyword evidence="6" id="KW-1185">Reference proteome</keyword>
<dbReference type="Proteomes" id="UP000307541">
    <property type="component" value="Unassembled WGS sequence"/>
</dbReference>
<keyword evidence="2" id="KW-0175">Coiled coil</keyword>
<dbReference type="Pfam" id="PF10145">
    <property type="entry name" value="PhageMin_Tail"/>
    <property type="match status" value="1"/>
</dbReference>
<feature type="transmembrane region" description="Helical" evidence="3">
    <location>
        <begin position="540"/>
        <end position="567"/>
    </location>
</feature>
<dbReference type="PANTHER" id="PTHR37813:SF1">
    <property type="entry name" value="FELS-2 PROPHAGE PROTEIN"/>
    <property type="match status" value="1"/>
</dbReference>
<evidence type="ECO:0000256" key="1">
    <source>
        <dbReference type="ARBA" id="ARBA00022612"/>
    </source>
</evidence>
<dbReference type="OrthoDB" id="8019720at2"/>
<feature type="coiled-coil region" evidence="2">
    <location>
        <begin position="90"/>
        <end position="173"/>
    </location>
</feature>
<dbReference type="RefSeq" id="WP_136664099.1">
    <property type="nucleotide sequence ID" value="NZ_RFLV01000001.1"/>
</dbReference>
<comment type="caution">
    <text evidence="5">The sequence shown here is derived from an EMBL/GenBank/DDBJ whole genome shotgun (WGS) entry which is preliminary data.</text>
</comment>
<feature type="transmembrane region" description="Helical" evidence="3">
    <location>
        <begin position="607"/>
        <end position="627"/>
    </location>
</feature>
<dbReference type="AlphaFoldDB" id="A0A4T2A6C1"/>
<dbReference type="EMBL" id="RFLV01000001">
    <property type="protein sequence ID" value="TIH10821.1"/>
    <property type="molecule type" value="Genomic_DNA"/>
</dbReference>
<accession>A0A4T2A6C1</accession>
<dbReference type="NCBIfam" id="TIGR01760">
    <property type="entry name" value="tape_meas_TP901"/>
    <property type="match status" value="1"/>
</dbReference>
<proteinExistence type="predicted"/>
<protein>
    <submittedName>
        <fullName evidence="5">Phage tail tape measure protein</fullName>
    </submittedName>
</protein>
<feature type="transmembrane region" description="Helical" evidence="3">
    <location>
        <begin position="647"/>
        <end position="669"/>
    </location>
</feature>
<dbReference type="PANTHER" id="PTHR37813">
    <property type="entry name" value="FELS-2 PROPHAGE PROTEIN"/>
    <property type="match status" value="1"/>
</dbReference>
<keyword evidence="1" id="KW-1188">Viral release from host cell</keyword>
<organism evidence="5 6">
    <name type="scientific">Pseudomonas leptonychotis</name>
    <dbReference type="NCBI Taxonomy" id="2448482"/>
    <lineage>
        <taxon>Bacteria</taxon>
        <taxon>Pseudomonadati</taxon>
        <taxon>Pseudomonadota</taxon>
        <taxon>Gammaproteobacteria</taxon>
        <taxon>Pseudomonadales</taxon>
        <taxon>Pseudomonadaceae</taxon>
        <taxon>Pseudomonas</taxon>
    </lineage>
</organism>